<dbReference type="EMBL" id="GL732557">
    <property type="protein sequence ID" value="EFX78555.1"/>
    <property type="molecule type" value="Genomic_DNA"/>
</dbReference>
<name>E9GPN5_DAPPU</name>
<accession>E9GPN5</accession>
<dbReference type="Proteomes" id="UP000000305">
    <property type="component" value="Unassembled WGS sequence"/>
</dbReference>
<dbReference type="HOGENOM" id="CLU_1166876_0_0_1"/>
<organism evidence="2 3">
    <name type="scientific">Daphnia pulex</name>
    <name type="common">Water flea</name>
    <dbReference type="NCBI Taxonomy" id="6669"/>
    <lineage>
        <taxon>Eukaryota</taxon>
        <taxon>Metazoa</taxon>
        <taxon>Ecdysozoa</taxon>
        <taxon>Arthropoda</taxon>
        <taxon>Crustacea</taxon>
        <taxon>Branchiopoda</taxon>
        <taxon>Diplostraca</taxon>
        <taxon>Cladocera</taxon>
        <taxon>Anomopoda</taxon>
        <taxon>Daphniidae</taxon>
        <taxon>Daphnia</taxon>
    </lineage>
</organism>
<dbReference type="InParanoid" id="E9GPN5"/>
<sequence>MDIRIFTSPFLLMFLGRHRIYVADSDSSDSHQDIESKFAKFEIWHNIQKGLIATITIIFTFIPIMLTLIVYLKVRTLSSKQRFEAYAEQIQENRNLLLLDPLTDDALTIINLYKNSKNDTSPPSKHLDVNMKASQSNKCAKLAGNVSQELSISDQLLVGENSVNTTSVSARKNYIIGTITIQPRGSSVTLLIKRMQSEKAINNKNGATQQDIAAGMHPELKGRFWQLLTGCWTPTGRI</sequence>
<evidence type="ECO:0000313" key="2">
    <source>
        <dbReference type="EMBL" id="EFX78555.1"/>
    </source>
</evidence>
<keyword evidence="1" id="KW-0472">Membrane</keyword>
<evidence type="ECO:0000313" key="3">
    <source>
        <dbReference type="Proteomes" id="UP000000305"/>
    </source>
</evidence>
<keyword evidence="1" id="KW-1133">Transmembrane helix</keyword>
<dbReference type="AlphaFoldDB" id="E9GPN5"/>
<reference evidence="2 3" key="1">
    <citation type="journal article" date="2011" name="Science">
        <title>The ecoresponsive genome of Daphnia pulex.</title>
        <authorList>
            <person name="Colbourne J.K."/>
            <person name="Pfrender M.E."/>
            <person name="Gilbert D."/>
            <person name="Thomas W.K."/>
            <person name="Tucker A."/>
            <person name="Oakley T.H."/>
            <person name="Tokishita S."/>
            <person name="Aerts A."/>
            <person name="Arnold G.J."/>
            <person name="Basu M.K."/>
            <person name="Bauer D.J."/>
            <person name="Caceres C.E."/>
            <person name="Carmel L."/>
            <person name="Casola C."/>
            <person name="Choi J.H."/>
            <person name="Detter J.C."/>
            <person name="Dong Q."/>
            <person name="Dusheyko S."/>
            <person name="Eads B.D."/>
            <person name="Frohlich T."/>
            <person name="Geiler-Samerotte K.A."/>
            <person name="Gerlach D."/>
            <person name="Hatcher P."/>
            <person name="Jogdeo S."/>
            <person name="Krijgsveld J."/>
            <person name="Kriventseva E.V."/>
            <person name="Kultz D."/>
            <person name="Laforsch C."/>
            <person name="Lindquist E."/>
            <person name="Lopez J."/>
            <person name="Manak J.R."/>
            <person name="Muller J."/>
            <person name="Pangilinan J."/>
            <person name="Patwardhan R.P."/>
            <person name="Pitluck S."/>
            <person name="Pritham E.J."/>
            <person name="Rechtsteiner A."/>
            <person name="Rho M."/>
            <person name="Rogozin I.B."/>
            <person name="Sakarya O."/>
            <person name="Salamov A."/>
            <person name="Schaack S."/>
            <person name="Shapiro H."/>
            <person name="Shiga Y."/>
            <person name="Skalitzky C."/>
            <person name="Smith Z."/>
            <person name="Souvorov A."/>
            <person name="Sung W."/>
            <person name="Tang Z."/>
            <person name="Tsuchiya D."/>
            <person name="Tu H."/>
            <person name="Vos H."/>
            <person name="Wang M."/>
            <person name="Wolf Y.I."/>
            <person name="Yamagata H."/>
            <person name="Yamada T."/>
            <person name="Ye Y."/>
            <person name="Shaw J.R."/>
            <person name="Andrews J."/>
            <person name="Crease T.J."/>
            <person name="Tang H."/>
            <person name="Lucas S.M."/>
            <person name="Robertson H.M."/>
            <person name="Bork P."/>
            <person name="Koonin E.V."/>
            <person name="Zdobnov E.M."/>
            <person name="Grigoriev I.V."/>
            <person name="Lynch M."/>
            <person name="Boore J.L."/>
        </authorList>
    </citation>
    <scope>NUCLEOTIDE SEQUENCE [LARGE SCALE GENOMIC DNA]</scope>
</reference>
<protein>
    <submittedName>
        <fullName evidence="2">Uncharacterized protein</fullName>
    </submittedName>
</protein>
<feature type="transmembrane region" description="Helical" evidence="1">
    <location>
        <begin position="49"/>
        <end position="72"/>
    </location>
</feature>
<keyword evidence="1" id="KW-0812">Transmembrane</keyword>
<dbReference type="KEGG" id="dpx:DAPPUDRAFT_105154"/>
<evidence type="ECO:0000256" key="1">
    <source>
        <dbReference type="SAM" id="Phobius"/>
    </source>
</evidence>
<keyword evidence="3" id="KW-1185">Reference proteome</keyword>
<proteinExistence type="predicted"/>
<gene>
    <name evidence="2" type="ORF">DAPPUDRAFT_105154</name>
</gene>